<feature type="domain" description="Vacuolar sorting protein 39/Transforming growth factor beta receptor-associated zinc finger" evidence="1">
    <location>
        <begin position="163"/>
        <end position="198"/>
    </location>
</feature>
<evidence type="ECO:0000259" key="1">
    <source>
        <dbReference type="Pfam" id="PF10367"/>
    </source>
</evidence>
<evidence type="ECO:0000313" key="2">
    <source>
        <dbReference type="EMBL" id="KAK7293024.1"/>
    </source>
</evidence>
<dbReference type="InterPro" id="IPR032914">
    <property type="entry name" value="Vam6/VPS39/TRAP1"/>
</dbReference>
<keyword evidence="3" id="KW-1185">Reference proteome</keyword>
<dbReference type="AlphaFoldDB" id="A0AAN9J7C5"/>
<dbReference type="EMBL" id="JAYKXN010000004">
    <property type="protein sequence ID" value="KAK7293024.1"/>
    <property type="molecule type" value="Genomic_DNA"/>
</dbReference>
<dbReference type="Pfam" id="PF10367">
    <property type="entry name" value="zf-Vps39_C"/>
    <property type="match status" value="1"/>
</dbReference>
<dbReference type="PANTHER" id="PTHR12894">
    <property type="entry name" value="CNH DOMAIN CONTAINING"/>
    <property type="match status" value="1"/>
</dbReference>
<name>A0AAN9J7C5_CLITE</name>
<proteinExistence type="predicted"/>
<comment type="caution">
    <text evidence="2">The sequence shown here is derived from an EMBL/GenBank/DDBJ whole genome shotgun (WGS) entry which is preliminary data.</text>
</comment>
<dbReference type="InterPro" id="IPR019453">
    <property type="entry name" value="VPS39/TGFA1_Znf"/>
</dbReference>
<dbReference type="Proteomes" id="UP001359559">
    <property type="component" value="Unassembled WGS sequence"/>
</dbReference>
<protein>
    <recommendedName>
        <fullName evidence="1">Vacuolar sorting protein 39/Transforming growth factor beta receptor-associated zinc finger domain-containing protein</fullName>
    </recommendedName>
</protein>
<dbReference type="GO" id="GO:0034058">
    <property type="term" value="P:endosomal vesicle fusion"/>
    <property type="evidence" value="ECO:0007669"/>
    <property type="project" value="TreeGrafter"/>
</dbReference>
<dbReference type="GO" id="GO:0016020">
    <property type="term" value="C:membrane"/>
    <property type="evidence" value="ECO:0007669"/>
    <property type="project" value="TreeGrafter"/>
</dbReference>
<reference evidence="2 3" key="1">
    <citation type="submission" date="2024-01" db="EMBL/GenBank/DDBJ databases">
        <title>The genomes of 5 underutilized Papilionoideae crops provide insights into root nodulation and disease resistance.</title>
        <authorList>
            <person name="Yuan L."/>
        </authorList>
    </citation>
    <scope>NUCLEOTIDE SEQUENCE [LARGE SCALE GENOMIC DNA]</scope>
    <source>
        <strain evidence="2">LY-2023</strain>
        <tissue evidence="2">Leaf</tissue>
    </source>
</reference>
<organism evidence="2 3">
    <name type="scientific">Clitoria ternatea</name>
    <name type="common">Butterfly pea</name>
    <dbReference type="NCBI Taxonomy" id="43366"/>
    <lineage>
        <taxon>Eukaryota</taxon>
        <taxon>Viridiplantae</taxon>
        <taxon>Streptophyta</taxon>
        <taxon>Embryophyta</taxon>
        <taxon>Tracheophyta</taxon>
        <taxon>Spermatophyta</taxon>
        <taxon>Magnoliopsida</taxon>
        <taxon>eudicotyledons</taxon>
        <taxon>Gunneridae</taxon>
        <taxon>Pentapetalae</taxon>
        <taxon>rosids</taxon>
        <taxon>fabids</taxon>
        <taxon>Fabales</taxon>
        <taxon>Fabaceae</taxon>
        <taxon>Papilionoideae</taxon>
        <taxon>50 kb inversion clade</taxon>
        <taxon>NPAAA clade</taxon>
        <taxon>indigoferoid/millettioid clade</taxon>
        <taxon>Phaseoleae</taxon>
        <taxon>Clitoria</taxon>
    </lineage>
</organism>
<dbReference type="GO" id="GO:0005737">
    <property type="term" value="C:cytoplasm"/>
    <property type="evidence" value="ECO:0007669"/>
    <property type="project" value="TreeGrafter"/>
</dbReference>
<evidence type="ECO:0000313" key="3">
    <source>
        <dbReference type="Proteomes" id="UP001359559"/>
    </source>
</evidence>
<sequence>MNSGLDDIVIAINPQKVEILQRSAIEAFKSENMSENLDSGNIEAKALANTIFETPVRERLQIFLQSSDLYDPEEVLDLIEGLELWLEKAILYRRLGQETLVLQILALLLEMYLDPQAGKDPMFTTAVRLLHNDGESLDPLQIVHNLSRAVDIDTRLSRLDERSRHVQINDESLCDSYDARLGTKLFTMYPDDIVVCYKGKNYEDIISTLCNGSAAIAIAYVEGDRQVLWS</sequence>
<dbReference type="PANTHER" id="PTHR12894:SF43">
    <property type="entry name" value="VACUOLAR SORTING PROTEIN 3"/>
    <property type="match status" value="1"/>
</dbReference>
<gene>
    <name evidence="2" type="ORF">RJT34_15884</name>
</gene>
<dbReference type="GO" id="GO:0006914">
    <property type="term" value="P:autophagy"/>
    <property type="evidence" value="ECO:0007669"/>
    <property type="project" value="TreeGrafter"/>
</dbReference>
<accession>A0AAN9J7C5</accession>